<reference evidence="3 4" key="1">
    <citation type="submission" date="2022-10" db="EMBL/GenBank/DDBJ databases">
        <title>The complete genomes of actinobacterial strains from the NBC collection.</title>
        <authorList>
            <person name="Joergensen T.S."/>
            <person name="Alvarez Arevalo M."/>
            <person name="Sterndorff E.B."/>
            <person name="Faurdal D."/>
            <person name="Vuksanovic O."/>
            <person name="Mourched A.-S."/>
            <person name="Charusanti P."/>
            <person name="Shaw S."/>
            <person name="Blin K."/>
            <person name="Weber T."/>
        </authorList>
    </citation>
    <scope>NUCLEOTIDE SEQUENCE [LARGE SCALE GENOMIC DNA]</scope>
    <source>
        <strain evidence="3 4">NBC 01774</strain>
    </source>
</reference>
<feature type="compositionally biased region" description="Acidic residues" evidence="1">
    <location>
        <begin position="123"/>
        <end position="136"/>
    </location>
</feature>
<name>A0ABZ1FTF3_9ACTN</name>
<feature type="region of interest" description="Disordered" evidence="1">
    <location>
        <begin position="946"/>
        <end position="1000"/>
    </location>
</feature>
<feature type="compositionally biased region" description="Low complexity" evidence="1">
    <location>
        <begin position="398"/>
        <end position="418"/>
    </location>
</feature>
<dbReference type="Pfam" id="PF15644">
    <property type="entry name" value="Gln_amidase"/>
    <property type="match status" value="1"/>
</dbReference>
<feature type="region of interest" description="Disordered" evidence="1">
    <location>
        <begin position="391"/>
        <end position="862"/>
    </location>
</feature>
<evidence type="ECO:0000259" key="2">
    <source>
        <dbReference type="Pfam" id="PF15644"/>
    </source>
</evidence>
<feature type="compositionally biased region" description="Basic and acidic residues" evidence="1">
    <location>
        <begin position="783"/>
        <end position="797"/>
    </location>
</feature>
<feature type="domain" description="Tox-PL" evidence="2">
    <location>
        <begin position="258"/>
        <end position="369"/>
    </location>
</feature>
<evidence type="ECO:0000313" key="4">
    <source>
        <dbReference type="Proteomes" id="UP001344251"/>
    </source>
</evidence>
<feature type="compositionally biased region" description="Pro residues" evidence="1">
    <location>
        <begin position="159"/>
        <end position="173"/>
    </location>
</feature>
<feature type="compositionally biased region" description="Polar residues" evidence="1">
    <location>
        <begin position="244"/>
        <end position="261"/>
    </location>
</feature>
<feature type="compositionally biased region" description="Basic and acidic residues" evidence="1">
    <location>
        <begin position="189"/>
        <end position="202"/>
    </location>
</feature>
<gene>
    <name evidence="3" type="ORF">OG863_35075</name>
</gene>
<feature type="compositionally biased region" description="Basic and acidic residues" evidence="1">
    <location>
        <begin position="946"/>
        <end position="983"/>
    </location>
</feature>
<feature type="compositionally biased region" description="Polar residues" evidence="1">
    <location>
        <begin position="478"/>
        <end position="491"/>
    </location>
</feature>
<feature type="compositionally biased region" description="Basic and acidic residues" evidence="1">
    <location>
        <begin position="420"/>
        <end position="438"/>
    </location>
</feature>
<feature type="compositionally biased region" description="Pro residues" evidence="1">
    <location>
        <begin position="591"/>
        <end position="606"/>
    </location>
</feature>
<feature type="region of interest" description="Disordered" evidence="1">
    <location>
        <begin position="1"/>
        <end position="267"/>
    </location>
</feature>
<feature type="compositionally biased region" description="Polar residues" evidence="1">
    <location>
        <begin position="659"/>
        <end position="668"/>
    </location>
</feature>
<feature type="compositionally biased region" description="Basic and acidic residues" evidence="1">
    <location>
        <begin position="137"/>
        <end position="146"/>
    </location>
</feature>
<accession>A0ABZ1FTF3</accession>
<dbReference type="RefSeq" id="WP_326622367.1">
    <property type="nucleotide sequence ID" value="NZ_CP109106.1"/>
</dbReference>
<dbReference type="EMBL" id="CP109106">
    <property type="protein sequence ID" value="WSB72758.1"/>
    <property type="molecule type" value="Genomic_DNA"/>
</dbReference>
<feature type="compositionally biased region" description="Low complexity" evidence="1">
    <location>
        <begin position="549"/>
        <end position="569"/>
    </location>
</feature>
<protein>
    <submittedName>
        <fullName evidence="3">Toxin glutamine deamidase domain-containing protein</fullName>
    </submittedName>
</protein>
<feature type="compositionally biased region" description="Pro residues" evidence="1">
    <location>
        <begin position="732"/>
        <end position="745"/>
    </location>
</feature>
<feature type="compositionally biased region" description="Low complexity" evidence="1">
    <location>
        <begin position="577"/>
        <end position="590"/>
    </location>
</feature>
<feature type="compositionally biased region" description="Basic and acidic residues" evidence="1">
    <location>
        <begin position="613"/>
        <end position="631"/>
    </location>
</feature>
<feature type="compositionally biased region" description="Polar residues" evidence="1">
    <location>
        <begin position="523"/>
        <end position="533"/>
    </location>
</feature>
<organism evidence="3 4">
    <name type="scientific">Streptomyces decoyicus</name>
    <dbReference type="NCBI Taxonomy" id="249567"/>
    <lineage>
        <taxon>Bacteria</taxon>
        <taxon>Bacillati</taxon>
        <taxon>Actinomycetota</taxon>
        <taxon>Actinomycetes</taxon>
        <taxon>Kitasatosporales</taxon>
        <taxon>Streptomycetaceae</taxon>
        <taxon>Streptomyces</taxon>
    </lineage>
</organism>
<dbReference type="InterPro" id="IPR028908">
    <property type="entry name" value="Tox-PL_dom"/>
</dbReference>
<proteinExistence type="predicted"/>
<keyword evidence="4" id="KW-1185">Reference proteome</keyword>
<feature type="compositionally biased region" description="Basic and acidic residues" evidence="1">
    <location>
        <begin position="672"/>
        <end position="684"/>
    </location>
</feature>
<feature type="compositionally biased region" description="Basic and acidic residues" evidence="1">
    <location>
        <begin position="810"/>
        <end position="846"/>
    </location>
</feature>
<evidence type="ECO:0000256" key="1">
    <source>
        <dbReference type="SAM" id="MobiDB-lite"/>
    </source>
</evidence>
<sequence length="1232" mass="130746">MPEQHGPDQNAPDQRTPDPQHPRGDDTPPTPDHDTKTPEPGKPDADKPEADKPGPDSEHQNDAQPHADKPEDTQSDEGKPEDQQPDNGKSDSDSDSKNDVPQADDSDSGDKDPSDAAPHTESDPDTESDSDPDTDSSPEHDSHSDSDPSPDTNTDSEPSPAPDSAPDPAPNPDPDPDSSSESDSDPDPQDDRPSLQDVRDGIQEAPGGLLPPDPADQQALEDAIPRNDDGTPQRFPDPFGDWAQLQNDGGTNVPGRSNNCADCSRSFLDTWYGNPQVSAPRTPDLDADGNPDRWSPETDANENIIDWTGAPHSYAGTSPDGHAAIAQDLLNAGPGSSAIVQVNWDGGGGHAFNAVNHDGRIVWVDTQSGEVSEQPINTDGATDVFYIPLDADRNPLHPAQDPAADSDASGDADSTSDQSDGDHSTSDQSDGDHSHGDQSDGAQSADSHPSEDSHDGPPTDGSTSEQTEDTPSAPFPQPDSTQPDSADSNPPQSDPPQGGHNSSDHSTPDANDSATHPAGDAPGQSSPGNSVNAGGTAPHAPADSKPDSGPDTSSPVDTTTPAPNSSQPTPDGPSPTPDSSQPTPDDSQPTPDGPSPTPDNPSPTPDDGPNNQDHPKQDGPEPGPDRGRGHEQSTSLSSDAPADGSPGGQPRPGDHDAPSDTNRTSRNPGDTPPRDGDPQSHDQNRPAPARPDTTSAGTPGGRPDQPRADSRPQQSPPDGRPQQSPADSRTKPPAPDGRPKPPTPDAPAGKRKASNPPPTDNQPSGSGTGSSSGDGSSHKKKRTDPDHEGLAALKLDDSPSPNPDDDAMDVDEKAPYSDPHDRGDSDTSEQERKGDRTLDAEAEGSKEYGIPPDRLQNELRRDRDVHRVPLDNVHDHLDSWAEDGSLAQVLRASTGDALPTSDDAGKGPRAFTQSDLEQRLPGFKDLERGERLAVVSSLARLSVGFHEQHGVGKNPENVDKPYRKKGEDAPKPESKDSAAKNAEESLGVRGHRKSSDKLLNSLKLGTVPPSLTNNSPDLTDRNYAVLEVEGPPPGRETHYVTDSSVPVGEKYVSGRHSEKHLADWLKRVNQGDTKYTPQAVYTEREPCGMGQGHAKCSTVLREKALDDSKVYYSTTYRTDPADVAAKKKLDTAKTAEKKQVDSMAAADVQQNIADRINARTDKSADRAAKEIAAAQNLSEADARKELKKLIERDYSKRKESSTTEEKQAMVREMDRHIDHLDTTWRKIQPSLM</sequence>
<feature type="compositionally biased region" description="Acidic residues" evidence="1">
    <location>
        <begin position="174"/>
        <end position="188"/>
    </location>
</feature>
<feature type="compositionally biased region" description="Basic and acidic residues" evidence="1">
    <location>
        <begin position="448"/>
        <end position="457"/>
    </location>
</feature>
<feature type="compositionally biased region" description="Basic and acidic residues" evidence="1">
    <location>
        <begin position="108"/>
        <end position="122"/>
    </location>
</feature>
<feature type="compositionally biased region" description="Low complexity" evidence="1">
    <location>
        <begin position="147"/>
        <end position="158"/>
    </location>
</feature>
<feature type="compositionally biased region" description="Basic and acidic residues" evidence="1">
    <location>
        <begin position="15"/>
        <end position="98"/>
    </location>
</feature>
<evidence type="ECO:0000313" key="3">
    <source>
        <dbReference type="EMBL" id="WSB72758.1"/>
    </source>
</evidence>
<feature type="compositionally biased region" description="Basic and acidic residues" evidence="1">
    <location>
        <begin position="916"/>
        <end position="925"/>
    </location>
</feature>
<dbReference type="Proteomes" id="UP001344251">
    <property type="component" value="Chromosome"/>
</dbReference>
<feature type="region of interest" description="Disordered" evidence="1">
    <location>
        <begin position="891"/>
        <end position="925"/>
    </location>
</feature>